<dbReference type="GO" id="GO:0015288">
    <property type="term" value="F:porin activity"/>
    <property type="evidence" value="ECO:0007669"/>
    <property type="project" value="TreeGrafter"/>
</dbReference>
<dbReference type="Pfam" id="PF02321">
    <property type="entry name" value="OEP"/>
    <property type="match status" value="2"/>
</dbReference>
<dbReference type="PIRSF" id="PIRSF001892">
    <property type="entry name" value="CyaE"/>
    <property type="match status" value="1"/>
</dbReference>
<dbReference type="PANTHER" id="PTHR30026">
    <property type="entry name" value="OUTER MEMBRANE PROTEIN TOLC"/>
    <property type="match status" value="1"/>
</dbReference>
<feature type="chain" id="PRO_5030800736" description="Protein CyaE" evidence="8">
    <location>
        <begin position="21"/>
        <end position="468"/>
    </location>
</feature>
<comment type="function">
    <text evidence="7">CyaE is necessary for transport of calmodulin-sensitive adenylate cyclase-hemolysin (cyclolysin).</text>
</comment>
<dbReference type="GO" id="GO:0031640">
    <property type="term" value="P:killing of cells of another organism"/>
    <property type="evidence" value="ECO:0007669"/>
    <property type="project" value="UniProtKB-KW"/>
</dbReference>
<evidence type="ECO:0000256" key="4">
    <source>
        <dbReference type="ARBA" id="ARBA00022692"/>
    </source>
</evidence>
<dbReference type="GO" id="GO:0015562">
    <property type="term" value="F:efflux transmembrane transporter activity"/>
    <property type="evidence" value="ECO:0007669"/>
    <property type="project" value="InterPro"/>
</dbReference>
<dbReference type="Proteomes" id="UP000542111">
    <property type="component" value="Unassembled WGS sequence"/>
</dbReference>
<keyword evidence="6 7" id="KW-0998">Cell outer membrane</keyword>
<keyword evidence="7" id="KW-0354">Hemolysis</keyword>
<reference evidence="9 10" key="1">
    <citation type="journal article" date="2020" name="Front. Microbiol.">
        <title>Genetic Organization of the aprX-lipA2 Operon Affects the Proteolytic Potential of Pseudomonas Species in Milk.</title>
        <authorList>
            <person name="Maier C."/>
            <person name="Huptas C."/>
            <person name="von Neubeck M."/>
            <person name="Scherer S."/>
            <person name="Wenning M."/>
            <person name="Lucking G."/>
        </authorList>
    </citation>
    <scope>NUCLEOTIDE SEQUENCE [LARGE SCALE GENOMIC DNA]</scope>
    <source>
        <strain evidence="9 10">G4779</strain>
    </source>
</reference>
<evidence type="ECO:0000313" key="9">
    <source>
        <dbReference type="EMBL" id="NNA95818.1"/>
    </source>
</evidence>
<dbReference type="Gene3D" id="1.20.1600.10">
    <property type="entry name" value="Outer membrane efflux proteins (OEP)"/>
    <property type="match status" value="1"/>
</dbReference>
<keyword evidence="7" id="KW-0204">Cytolysis</keyword>
<evidence type="ECO:0000256" key="1">
    <source>
        <dbReference type="ARBA" id="ARBA00007613"/>
    </source>
</evidence>
<evidence type="ECO:0000256" key="3">
    <source>
        <dbReference type="ARBA" id="ARBA00022452"/>
    </source>
</evidence>
<accession>A0A7Y1MP87</accession>
<dbReference type="RefSeq" id="WP_076961926.1">
    <property type="nucleotide sequence ID" value="NZ_CBCRYT010000016.1"/>
</dbReference>
<keyword evidence="4" id="KW-0812">Transmembrane</keyword>
<keyword evidence="3" id="KW-1134">Transmembrane beta strand</keyword>
<dbReference type="InterPro" id="IPR003423">
    <property type="entry name" value="OMP_efflux"/>
</dbReference>
<evidence type="ECO:0000256" key="2">
    <source>
        <dbReference type="ARBA" id="ARBA00022448"/>
    </source>
</evidence>
<evidence type="ECO:0000256" key="8">
    <source>
        <dbReference type="SAM" id="SignalP"/>
    </source>
</evidence>
<name>A0A7Y1MP87_9PSED</name>
<evidence type="ECO:0000256" key="7">
    <source>
        <dbReference type="PIRNR" id="PIRNR001892"/>
    </source>
</evidence>
<keyword evidence="2 7" id="KW-0813">Transport</keyword>
<evidence type="ECO:0000256" key="5">
    <source>
        <dbReference type="ARBA" id="ARBA00023136"/>
    </source>
</evidence>
<dbReference type="PANTHER" id="PTHR30026:SF20">
    <property type="entry name" value="OUTER MEMBRANE PROTEIN TOLC"/>
    <property type="match status" value="1"/>
</dbReference>
<dbReference type="AlphaFoldDB" id="A0A7Y1MP87"/>
<dbReference type="GO" id="GO:0009279">
    <property type="term" value="C:cell outer membrane"/>
    <property type="evidence" value="ECO:0007669"/>
    <property type="project" value="UniProtKB-SubCell"/>
</dbReference>
<dbReference type="GeneID" id="70104093"/>
<comment type="subcellular location">
    <subcellularLocation>
        <location evidence="7">Cell outer membrane</location>
        <topology evidence="7">Peripheral membrane protein</topology>
    </subcellularLocation>
</comment>
<gene>
    <name evidence="9" type="ORF">HBO33_11605</name>
</gene>
<dbReference type="EMBL" id="JAAQYP010000015">
    <property type="protein sequence ID" value="NNA95818.1"/>
    <property type="molecule type" value="Genomic_DNA"/>
</dbReference>
<keyword evidence="8" id="KW-0732">Signal</keyword>
<organism evidence="9 10">
    <name type="scientific">Pseudomonas gessardii</name>
    <dbReference type="NCBI Taxonomy" id="78544"/>
    <lineage>
        <taxon>Bacteria</taxon>
        <taxon>Pseudomonadati</taxon>
        <taxon>Pseudomonadota</taxon>
        <taxon>Gammaproteobacteria</taxon>
        <taxon>Pseudomonadales</taxon>
        <taxon>Pseudomonadaceae</taxon>
        <taxon>Pseudomonas</taxon>
    </lineage>
</organism>
<feature type="signal peptide" evidence="8">
    <location>
        <begin position="1"/>
        <end position="20"/>
    </location>
</feature>
<sequence length="468" mass="51008">MRAQIALFVGLAMVQPPAIAYQPDVFDTEKQVLSPQRHLSGAACTLPSISHVLTLENVIEHVLCNDPKISLAWANAKAQAAQIGTARSAWLPRLTGATSSNRSHQEFDYENVPQLSRRDGQLSNSYGLSLSWVLLDFGRRSAALDMAQQLLSVANASQDAALQNAFVVASQAYYSVLAAQRTLTAALQVERLAAQNFEAADAKFKAGAAALSDRLQAQTALSQARLRVTRDEGAFIHSSGVLALRMGLSPQTRLDLASDLDTFAATDFVKSIDDLLIETRLNNPGLLSAAAQVKASQAAIEDARAAGRPTLSLVSNLTRSHSTQTTSINGDFRQRDQSIGVQLTIPLFEGFERGYQIRNAMARQEASQAQMADIEQRVVLETWQFYQTLSIETRSLQRTQELVDQSRQSLEVVQGRYQSGVGSMIELLNALTAYANAEQEHIQALISWQTARLSLAASLGQLNLSMLH</sequence>
<evidence type="ECO:0000313" key="10">
    <source>
        <dbReference type="Proteomes" id="UP000542111"/>
    </source>
</evidence>
<keyword evidence="5 7" id="KW-0472">Membrane</keyword>
<dbReference type="GO" id="GO:1990281">
    <property type="term" value="C:efflux pump complex"/>
    <property type="evidence" value="ECO:0007669"/>
    <property type="project" value="TreeGrafter"/>
</dbReference>
<dbReference type="InterPro" id="IPR028351">
    <property type="entry name" value="CyaE"/>
</dbReference>
<comment type="caution">
    <text evidence="9">The sequence shown here is derived from an EMBL/GenBank/DDBJ whole genome shotgun (WGS) entry which is preliminary data.</text>
</comment>
<dbReference type="InterPro" id="IPR051906">
    <property type="entry name" value="TolC-like"/>
</dbReference>
<comment type="similarity">
    <text evidence="1 7">Belongs to the outer membrane factor (OMF) (TC 1.B.17) family.</text>
</comment>
<dbReference type="OrthoDB" id="5296315at2"/>
<protein>
    <recommendedName>
        <fullName evidence="7">Protein CyaE</fullName>
    </recommendedName>
</protein>
<proteinExistence type="inferred from homology"/>
<dbReference type="SUPFAM" id="SSF56954">
    <property type="entry name" value="Outer membrane efflux proteins (OEP)"/>
    <property type="match status" value="1"/>
</dbReference>
<evidence type="ECO:0000256" key="6">
    <source>
        <dbReference type="ARBA" id="ARBA00023237"/>
    </source>
</evidence>